<evidence type="ECO:0000256" key="1">
    <source>
        <dbReference type="ARBA" id="ARBA00001478"/>
    </source>
</evidence>
<dbReference type="InterPro" id="IPR011835">
    <property type="entry name" value="GS/SS"/>
</dbReference>
<comment type="function">
    <text evidence="2 8">Synthesizes alpha-1,4-glucan chains using ADP-glucose.</text>
</comment>
<keyword evidence="12" id="KW-1185">Reference proteome</keyword>
<dbReference type="CDD" id="cd03791">
    <property type="entry name" value="GT5_Glycogen_synthase_DULL1-like"/>
    <property type="match status" value="1"/>
</dbReference>
<reference evidence="11 12" key="1">
    <citation type="submission" date="2019-07" db="EMBL/GenBank/DDBJ databases">
        <title>Genomic Encyclopedia of Archaeal and Bacterial Type Strains, Phase II (KMG-II): from individual species to whole genera.</title>
        <authorList>
            <person name="Goeker M."/>
        </authorList>
    </citation>
    <scope>NUCLEOTIDE SEQUENCE [LARGE SCALE GENOMIC DNA]</scope>
    <source>
        <strain evidence="11 12">DSM 21935</strain>
    </source>
</reference>
<dbReference type="Proteomes" id="UP000324595">
    <property type="component" value="Unassembled WGS sequence"/>
</dbReference>
<evidence type="ECO:0000256" key="6">
    <source>
        <dbReference type="ARBA" id="ARBA00022679"/>
    </source>
</evidence>
<comment type="caution">
    <text evidence="11">The sequence shown here is derived from an EMBL/GenBank/DDBJ whole genome shotgun (WGS) entry which is preliminary data.</text>
</comment>
<evidence type="ECO:0000256" key="7">
    <source>
        <dbReference type="ARBA" id="ARBA00023056"/>
    </source>
</evidence>
<dbReference type="GO" id="GO:0004373">
    <property type="term" value="F:alpha-1,4-glucan glucosyltransferase (UDP-glucose donor) activity"/>
    <property type="evidence" value="ECO:0007669"/>
    <property type="project" value="InterPro"/>
</dbReference>
<dbReference type="PANTHER" id="PTHR45825:SF11">
    <property type="entry name" value="ALPHA AMYLASE DOMAIN-CONTAINING PROTEIN"/>
    <property type="match status" value="1"/>
</dbReference>
<protein>
    <recommendedName>
        <fullName evidence="8">Glycogen synthase</fullName>
        <ecNumber evidence="8">2.4.1.21</ecNumber>
    </recommendedName>
    <alternativeName>
        <fullName evidence="8">Starch [bacterial glycogen] synthase</fullName>
    </alternativeName>
</protein>
<dbReference type="Pfam" id="PF00534">
    <property type="entry name" value="Glycos_transf_1"/>
    <property type="match status" value="1"/>
</dbReference>
<evidence type="ECO:0000313" key="12">
    <source>
        <dbReference type="Proteomes" id="UP000324595"/>
    </source>
</evidence>
<dbReference type="Pfam" id="PF08323">
    <property type="entry name" value="Glyco_transf_5"/>
    <property type="match status" value="1"/>
</dbReference>
<dbReference type="Gene3D" id="3.40.50.2000">
    <property type="entry name" value="Glycogen Phosphorylase B"/>
    <property type="match status" value="2"/>
</dbReference>
<dbReference type="OrthoDB" id="9808590at2"/>
<evidence type="ECO:0000256" key="2">
    <source>
        <dbReference type="ARBA" id="ARBA00002764"/>
    </source>
</evidence>
<evidence type="ECO:0000259" key="10">
    <source>
        <dbReference type="Pfam" id="PF08323"/>
    </source>
</evidence>
<keyword evidence="5 8" id="KW-0328">Glycosyltransferase</keyword>
<comment type="pathway">
    <text evidence="3 8">Glycan biosynthesis; glycogen biosynthesis.</text>
</comment>
<dbReference type="UniPathway" id="UPA00164"/>
<evidence type="ECO:0000256" key="8">
    <source>
        <dbReference type="HAMAP-Rule" id="MF_00484"/>
    </source>
</evidence>
<name>A0A5D3YL53_9BACT</name>
<feature type="binding site" evidence="8">
    <location>
        <position position="15"/>
    </location>
    <ligand>
        <name>ADP-alpha-D-glucose</name>
        <dbReference type="ChEBI" id="CHEBI:57498"/>
    </ligand>
</feature>
<evidence type="ECO:0000259" key="9">
    <source>
        <dbReference type="Pfam" id="PF00534"/>
    </source>
</evidence>
<evidence type="ECO:0000256" key="5">
    <source>
        <dbReference type="ARBA" id="ARBA00022676"/>
    </source>
</evidence>
<dbReference type="PANTHER" id="PTHR45825">
    <property type="entry name" value="GRANULE-BOUND STARCH SYNTHASE 1, CHLOROPLASTIC/AMYLOPLASTIC"/>
    <property type="match status" value="1"/>
</dbReference>
<dbReference type="SUPFAM" id="SSF53756">
    <property type="entry name" value="UDP-Glycosyltransferase/glycogen phosphorylase"/>
    <property type="match status" value="1"/>
</dbReference>
<evidence type="ECO:0000313" key="11">
    <source>
        <dbReference type="EMBL" id="TYP94916.1"/>
    </source>
</evidence>
<accession>A0A5D3YL53</accession>
<comment type="similarity">
    <text evidence="4 8">Belongs to the glycosyltransferase 1 family. Bacterial/plant glycogen synthase subfamily.</text>
</comment>
<dbReference type="InterPro" id="IPR013534">
    <property type="entry name" value="Starch_synth_cat_dom"/>
</dbReference>
<dbReference type="EMBL" id="VNHY01000001">
    <property type="protein sequence ID" value="TYP94916.1"/>
    <property type="molecule type" value="Genomic_DNA"/>
</dbReference>
<sequence length="478" mass="54314">MNILHLSAECYPAAKVGGLADVVGALPKYLNKRKVNASVLMPKYGNEWMKNHSFETVYEGNAPLGENKFKFKIQKGENIALGYPLYVIDIPGRFDRPGIYSETETGCSFDDTFERFLSFQIAALDWVKSMSDQPDIIHCHDHHMALLPFMISRSNRYQLIAQIPTVLTVHHAQYHGRFELQKTALLPDFDSKHRGLLEWDRQLNCLAAGLKCCWQISTVSPSYMQQLSEQSNGLEWLFENEQQKSRGILNGIDTAVWDPDSDSLIAQQFNDDTIAEGKLANKKALSRRAGFDLQYPLISYIGRLAHEKGADLLPDLFALFLSAKQPVNILLLGTGDRELHNQFEKLNRQYPDYFHAELDYNETLAHQIYAGSDFLVMPSRVEPCGLNQMYAMQYGTVPIVRNTGGLKDTVIDLNQPDGYGITFDEFTLEAAEQALWRALDLYQKDEQIANLRPRIMGLDFSWNASANDYIKMYSALIE</sequence>
<dbReference type="NCBIfam" id="TIGR02095">
    <property type="entry name" value="glgA"/>
    <property type="match status" value="1"/>
</dbReference>
<evidence type="ECO:0000256" key="3">
    <source>
        <dbReference type="ARBA" id="ARBA00004964"/>
    </source>
</evidence>
<dbReference type="RefSeq" id="WP_148897606.1">
    <property type="nucleotide sequence ID" value="NZ_VNHY01000001.1"/>
</dbReference>
<comment type="catalytic activity">
    <reaction evidence="1 8">
        <text>[(1-&gt;4)-alpha-D-glucosyl](n) + ADP-alpha-D-glucose = [(1-&gt;4)-alpha-D-glucosyl](n+1) + ADP + H(+)</text>
        <dbReference type="Rhea" id="RHEA:18189"/>
        <dbReference type="Rhea" id="RHEA-COMP:9584"/>
        <dbReference type="Rhea" id="RHEA-COMP:9587"/>
        <dbReference type="ChEBI" id="CHEBI:15378"/>
        <dbReference type="ChEBI" id="CHEBI:15444"/>
        <dbReference type="ChEBI" id="CHEBI:57498"/>
        <dbReference type="ChEBI" id="CHEBI:456216"/>
        <dbReference type="EC" id="2.4.1.21"/>
    </reaction>
</comment>
<dbReference type="GO" id="GO:0009011">
    <property type="term" value="F:alpha-1,4-glucan glucosyltransferase (ADP-glucose donor) activity"/>
    <property type="evidence" value="ECO:0007669"/>
    <property type="project" value="UniProtKB-UniRule"/>
</dbReference>
<dbReference type="InterPro" id="IPR001296">
    <property type="entry name" value="Glyco_trans_1"/>
</dbReference>
<keyword evidence="6 8" id="KW-0808">Transferase</keyword>
<proteinExistence type="inferred from homology"/>
<keyword evidence="7 8" id="KW-0320">Glycogen biosynthesis</keyword>
<feature type="domain" description="Starch synthase catalytic" evidence="10">
    <location>
        <begin position="2"/>
        <end position="238"/>
    </location>
</feature>
<evidence type="ECO:0000256" key="4">
    <source>
        <dbReference type="ARBA" id="ARBA00010281"/>
    </source>
</evidence>
<dbReference type="GO" id="GO:0005978">
    <property type="term" value="P:glycogen biosynthetic process"/>
    <property type="evidence" value="ECO:0007669"/>
    <property type="project" value="UniProtKB-UniRule"/>
</dbReference>
<gene>
    <name evidence="8" type="primary">glgA</name>
    <name evidence="11" type="ORF">LX73_0210</name>
</gene>
<dbReference type="HAMAP" id="MF_00484">
    <property type="entry name" value="Glycogen_synth"/>
    <property type="match status" value="1"/>
</dbReference>
<dbReference type="EC" id="2.4.1.21" evidence="8"/>
<feature type="domain" description="Glycosyl transferase family 1" evidence="9">
    <location>
        <begin position="284"/>
        <end position="448"/>
    </location>
</feature>
<dbReference type="AlphaFoldDB" id="A0A5D3YL53"/>
<organism evidence="11 12">
    <name type="scientific">Fodinibius salinus</name>
    <dbReference type="NCBI Taxonomy" id="860790"/>
    <lineage>
        <taxon>Bacteria</taxon>
        <taxon>Pseudomonadati</taxon>
        <taxon>Balneolota</taxon>
        <taxon>Balneolia</taxon>
        <taxon>Balneolales</taxon>
        <taxon>Balneolaceae</taxon>
        <taxon>Fodinibius</taxon>
    </lineage>
</organism>